<evidence type="ECO:0000313" key="8">
    <source>
        <dbReference type="Ensembl" id="ENSCSAP00000002743.1"/>
    </source>
</evidence>
<evidence type="ECO:0000259" key="7">
    <source>
        <dbReference type="Pfam" id="PF14049"/>
    </source>
</evidence>
<dbReference type="GO" id="GO:0005634">
    <property type="term" value="C:nucleus"/>
    <property type="evidence" value="ECO:0007669"/>
    <property type="project" value="UniProtKB-SubCell"/>
</dbReference>
<comment type="subcellular location">
    <subcellularLocation>
        <location evidence="1">Nucleus</location>
    </subcellularLocation>
</comment>
<evidence type="ECO:0000256" key="3">
    <source>
        <dbReference type="ARBA" id="ARBA00023163"/>
    </source>
</evidence>
<dbReference type="STRING" id="60711.ENSCSAP00000002743"/>
<dbReference type="Pfam" id="PF14047">
    <property type="entry name" value="DCR"/>
    <property type="match status" value="1"/>
</dbReference>
<keyword evidence="3" id="KW-0804">Transcription</keyword>
<keyword evidence="2" id="KW-0805">Transcription regulation</keyword>
<reference evidence="8" key="2">
    <citation type="submission" date="2025-08" db="UniProtKB">
        <authorList>
            <consortium name="Ensembl"/>
        </authorList>
    </citation>
    <scope>IDENTIFICATION</scope>
</reference>
<organism evidence="8 9">
    <name type="scientific">Chlorocebus sabaeus</name>
    <name type="common">Green monkey</name>
    <name type="synonym">Simia sabaea</name>
    <dbReference type="NCBI Taxonomy" id="60711"/>
    <lineage>
        <taxon>Eukaryota</taxon>
        <taxon>Metazoa</taxon>
        <taxon>Chordata</taxon>
        <taxon>Craniata</taxon>
        <taxon>Vertebrata</taxon>
        <taxon>Euteleostomi</taxon>
        <taxon>Mammalia</taxon>
        <taxon>Eutheria</taxon>
        <taxon>Euarchontoglires</taxon>
        <taxon>Primates</taxon>
        <taxon>Haplorrhini</taxon>
        <taxon>Catarrhini</taxon>
        <taxon>Cercopithecidae</taxon>
        <taxon>Cercopithecinae</taxon>
        <taxon>Chlorocebus</taxon>
    </lineage>
</organism>
<dbReference type="Bgee" id="ENSCSAG00000006456">
    <property type="expression patterns" value="Expressed in blood"/>
</dbReference>
<dbReference type="GO" id="GO:0003682">
    <property type="term" value="F:chromatin binding"/>
    <property type="evidence" value="ECO:0007669"/>
    <property type="project" value="InterPro"/>
</dbReference>
<dbReference type="Pfam" id="PF14049">
    <property type="entry name" value="Dppa2_A"/>
    <property type="match status" value="2"/>
</dbReference>
<keyword evidence="4" id="KW-0539">Nucleus</keyword>
<feature type="domain" description="Developmental pluripotency-associated protein 2/4 C-terminal" evidence="6">
    <location>
        <begin position="234"/>
        <end position="301"/>
    </location>
</feature>
<dbReference type="AlphaFoldDB" id="A0A0D9R2A4"/>
<evidence type="ECO:0000259" key="6">
    <source>
        <dbReference type="Pfam" id="PF14047"/>
    </source>
</evidence>
<sequence>HLRGSASTSMEKAKGKEERNYVAGAWTSTEKSREEDQQASNQPNMIALPGTSAKGTKEKKSVKGKKVPCPKKKAEYSDNPRPQKKIPIPPLPSKLPPVNLIHRDILRAWCQQLKLSSKGQKLDAYKRLCAFAYPNQKDFPSTAKEAKIRKSLQKKLKVEKGETSLQSSETHPPEVALPPAEGPPALEDSTALLEGVNTVVVTTSAPEALLASWARISARARTPEAVESPQEACGVRWCVVHGRSLPADTGGWVHLQFHAGQAWVPEKQEGRVSALFLLPASNFPPPHLEDNMLCPKCVHRNKVLIKSLQWE</sequence>
<reference evidence="8" key="3">
    <citation type="submission" date="2025-09" db="UniProtKB">
        <authorList>
            <consortium name="Ensembl"/>
        </authorList>
    </citation>
    <scope>IDENTIFICATION</scope>
</reference>
<dbReference type="EMBL" id="AQIB01108204">
    <property type="status" value="NOT_ANNOTATED_CDS"/>
    <property type="molecule type" value="Genomic_DNA"/>
</dbReference>
<evidence type="ECO:0000313" key="9">
    <source>
        <dbReference type="Proteomes" id="UP000029965"/>
    </source>
</evidence>
<name>A0A0D9R2A4_CHLSB</name>
<feature type="region of interest" description="Disordered" evidence="5">
    <location>
        <begin position="1"/>
        <end position="91"/>
    </location>
</feature>
<dbReference type="PANTHER" id="PTHR16073:SF8">
    <property type="entry name" value="DEVELOPMENTAL PLURIPOTENCY-ASSOCIATED PROTEIN 4"/>
    <property type="match status" value="1"/>
</dbReference>
<evidence type="ECO:0000256" key="2">
    <source>
        <dbReference type="ARBA" id="ARBA00023015"/>
    </source>
</evidence>
<keyword evidence="9" id="KW-1185">Reference proteome</keyword>
<evidence type="ECO:0000256" key="4">
    <source>
        <dbReference type="ARBA" id="ARBA00023242"/>
    </source>
</evidence>
<evidence type="ECO:0000256" key="5">
    <source>
        <dbReference type="SAM" id="MobiDB-lite"/>
    </source>
</evidence>
<dbReference type="GO" id="GO:0060484">
    <property type="term" value="P:lung-associated mesenchyme development"/>
    <property type="evidence" value="ECO:0007669"/>
    <property type="project" value="Ensembl"/>
</dbReference>
<dbReference type="PANTHER" id="PTHR16073">
    <property type="entry name" value="DCR DOMAIN-CONTAINING PROTEIN"/>
    <property type="match status" value="1"/>
</dbReference>
<dbReference type="eggNOG" id="ENOG502R0CF">
    <property type="taxonomic scope" value="Eukaryota"/>
</dbReference>
<feature type="domain" description="Developmental pluripotency-associated protein 2/4 central" evidence="7">
    <location>
        <begin position="194"/>
        <end position="228"/>
    </location>
</feature>
<feature type="compositionally biased region" description="Basic and acidic residues" evidence="5">
    <location>
        <begin position="11"/>
        <end position="20"/>
    </location>
</feature>
<proteinExistence type="predicted"/>
<feature type="compositionally biased region" description="Polar residues" evidence="5">
    <location>
        <begin position="1"/>
        <end position="10"/>
    </location>
</feature>
<dbReference type="Proteomes" id="UP000029965">
    <property type="component" value="Chromosome 22"/>
</dbReference>
<evidence type="ECO:0000256" key="1">
    <source>
        <dbReference type="ARBA" id="ARBA00004123"/>
    </source>
</evidence>
<dbReference type="Ensembl" id="ENSCSAT00000004491.1">
    <property type="protein sequence ID" value="ENSCSAP00000002743.1"/>
    <property type="gene ID" value="ENSCSAG00000006456.1"/>
</dbReference>
<accession>A0A0D9R2A4</accession>
<feature type="compositionally biased region" description="Basic residues" evidence="5">
    <location>
        <begin position="62"/>
        <end position="71"/>
    </location>
</feature>
<reference evidence="8 9" key="1">
    <citation type="submission" date="2014-03" db="EMBL/GenBank/DDBJ databases">
        <authorList>
            <person name="Warren W."/>
            <person name="Wilson R.K."/>
        </authorList>
    </citation>
    <scope>NUCLEOTIDE SEQUENCE</scope>
</reference>
<feature type="compositionally biased region" description="Low complexity" evidence="5">
    <location>
        <begin position="173"/>
        <end position="183"/>
    </location>
</feature>
<dbReference type="InterPro" id="IPR025892">
    <property type="entry name" value="Dppa2/4_central_dom"/>
</dbReference>
<gene>
    <name evidence="8" type="primary">DPPA4</name>
</gene>
<protein>
    <submittedName>
        <fullName evidence="8">Developmental pluripotency associated 4</fullName>
    </submittedName>
</protein>
<dbReference type="InterPro" id="IPR025891">
    <property type="entry name" value="Dppa2/4_C_dom"/>
</dbReference>
<feature type="domain" description="Developmental pluripotency-associated protein 2/4 central" evidence="7">
    <location>
        <begin position="137"/>
        <end position="168"/>
    </location>
</feature>
<feature type="region of interest" description="Disordered" evidence="5">
    <location>
        <begin position="155"/>
        <end position="183"/>
    </location>
</feature>
<dbReference type="InterPro" id="IPR039590">
    <property type="entry name" value="Dppa2/4"/>
</dbReference>
<dbReference type="GeneTree" id="ENSGT00390000004871"/>
<dbReference type="OMA" id="WVPEKPG"/>